<sequence>MMFNRRCFGDGRKDGGPGFEEEQHVEVVRTILSLINAFSVSDYMPCLRWLDLDGHES</sequence>
<reference evidence="1 2" key="1">
    <citation type="submission" date="2024-01" db="EMBL/GenBank/DDBJ databases">
        <title>Genome assemblies of Stephania.</title>
        <authorList>
            <person name="Yang L."/>
        </authorList>
    </citation>
    <scope>NUCLEOTIDE SEQUENCE [LARGE SCALE GENOMIC DNA]</scope>
    <source>
        <strain evidence="1">YNDBR</strain>
        <tissue evidence="1">Leaf</tissue>
    </source>
</reference>
<proteinExistence type="predicted"/>
<evidence type="ECO:0000313" key="1">
    <source>
        <dbReference type="EMBL" id="KAK9167920.1"/>
    </source>
</evidence>
<evidence type="ECO:0000313" key="2">
    <source>
        <dbReference type="Proteomes" id="UP001420932"/>
    </source>
</evidence>
<protein>
    <submittedName>
        <fullName evidence="1">Uncharacterized protein</fullName>
    </submittedName>
</protein>
<comment type="caution">
    <text evidence="1">The sequence shown here is derived from an EMBL/GenBank/DDBJ whole genome shotgun (WGS) entry which is preliminary data.</text>
</comment>
<gene>
    <name evidence="1" type="ORF">Syun_000060</name>
</gene>
<dbReference type="EMBL" id="JBBNAF010000001">
    <property type="protein sequence ID" value="KAK9167920.1"/>
    <property type="molecule type" value="Genomic_DNA"/>
</dbReference>
<keyword evidence="2" id="KW-1185">Reference proteome</keyword>
<dbReference type="Proteomes" id="UP001420932">
    <property type="component" value="Unassembled WGS sequence"/>
</dbReference>
<dbReference type="AlphaFoldDB" id="A0AAP0Q581"/>
<name>A0AAP0Q581_9MAGN</name>
<accession>A0AAP0Q581</accession>
<organism evidence="1 2">
    <name type="scientific">Stephania yunnanensis</name>
    <dbReference type="NCBI Taxonomy" id="152371"/>
    <lineage>
        <taxon>Eukaryota</taxon>
        <taxon>Viridiplantae</taxon>
        <taxon>Streptophyta</taxon>
        <taxon>Embryophyta</taxon>
        <taxon>Tracheophyta</taxon>
        <taxon>Spermatophyta</taxon>
        <taxon>Magnoliopsida</taxon>
        <taxon>Ranunculales</taxon>
        <taxon>Menispermaceae</taxon>
        <taxon>Menispermoideae</taxon>
        <taxon>Cissampelideae</taxon>
        <taxon>Stephania</taxon>
    </lineage>
</organism>